<dbReference type="Proteomes" id="UP000232722">
    <property type="component" value="Unassembled WGS sequence"/>
</dbReference>
<evidence type="ECO:0000313" key="1">
    <source>
        <dbReference type="EMBL" id="PKB96096.1"/>
    </source>
</evidence>
<protein>
    <submittedName>
        <fullName evidence="1">Uncharacterized protein</fullName>
    </submittedName>
</protein>
<proteinExistence type="predicted"/>
<dbReference type="VEuPathDB" id="FungiDB:RhiirA1_474812"/>
<dbReference type="EMBL" id="LLXJ01004164">
    <property type="protein sequence ID" value="PKB96096.1"/>
    <property type="molecule type" value="Genomic_DNA"/>
</dbReference>
<organism evidence="1 2">
    <name type="scientific">Rhizophagus irregularis</name>
    <dbReference type="NCBI Taxonomy" id="588596"/>
    <lineage>
        <taxon>Eukaryota</taxon>
        <taxon>Fungi</taxon>
        <taxon>Fungi incertae sedis</taxon>
        <taxon>Mucoromycota</taxon>
        <taxon>Glomeromycotina</taxon>
        <taxon>Glomeromycetes</taxon>
        <taxon>Glomerales</taxon>
        <taxon>Glomeraceae</taxon>
        <taxon>Rhizophagus</taxon>
    </lineage>
</organism>
<reference evidence="1 2" key="1">
    <citation type="submission" date="2016-04" db="EMBL/GenBank/DDBJ databases">
        <title>Genome analyses suggest a sexual origin of heterokaryosis in a supposedly ancient asexual fungus.</title>
        <authorList>
            <person name="Ropars J."/>
            <person name="Sedzielewska K."/>
            <person name="Noel J."/>
            <person name="Charron P."/>
            <person name="Farinelli L."/>
            <person name="Marton T."/>
            <person name="Kruger M."/>
            <person name="Pelin A."/>
            <person name="Brachmann A."/>
            <person name="Corradi N."/>
        </authorList>
    </citation>
    <scope>NUCLEOTIDE SEQUENCE [LARGE SCALE GENOMIC DNA]</scope>
    <source>
        <strain evidence="1 2">A5</strain>
    </source>
</reference>
<gene>
    <name evidence="1" type="ORF">RhiirA5_435461</name>
</gene>
<sequence length="105" mass="12324">MYDWNMLTYKVEKLPEYITLEEYNINLRIAVHHFRSWVNNKKHNNKSMCATDDKQVINQSTSKGKNYQKKKSPANNLSIPTVIEVLTEQVQKNRSASVTYTWSAE</sequence>
<comment type="caution">
    <text evidence="1">The sequence shown here is derived from an EMBL/GenBank/DDBJ whole genome shotgun (WGS) entry which is preliminary data.</text>
</comment>
<dbReference type="AlphaFoldDB" id="A0A2N0NNH2"/>
<evidence type="ECO:0000313" key="2">
    <source>
        <dbReference type="Proteomes" id="UP000232722"/>
    </source>
</evidence>
<reference evidence="1 2" key="2">
    <citation type="submission" date="2017-09" db="EMBL/GenBank/DDBJ databases">
        <title>Extensive intraspecific genome diversity in a model arbuscular mycorrhizal fungus.</title>
        <authorList>
            <person name="Chen E.C."/>
            <person name="Morin E."/>
            <person name="Beaudet D."/>
            <person name="Noel J."/>
            <person name="Ndikumana S."/>
            <person name="Charron P."/>
            <person name="St-Onge C."/>
            <person name="Giorgi J."/>
            <person name="Grigoriev I.V."/>
            <person name="Roux C."/>
            <person name="Martin F.M."/>
            <person name="Corradi N."/>
        </authorList>
    </citation>
    <scope>NUCLEOTIDE SEQUENCE [LARGE SCALE GENOMIC DNA]</scope>
    <source>
        <strain evidence="1 2">A5</strain>
    </source>
</reference>
<name>A0A2N0NNH2_9GLOM</name>
<accession>A0A2N0NNH2</accession>